<dbReference type="Proteomes" id="UP001163321">
    <property type="component" value="Chromosome 7"/>
</dbReference>
<evidence type="ECO:0000313" key="1">
    <source>
        <dbReference type="EMBL" id="KAI9908841.1"/>
    </source>
</evidence>
<sequence>MVPATKGRPKDLTEHFDICRAAVEVQKKPERCQLVYQTYWTSWAPRPIANDIVSVEGLHEAVECAAWSSQHCDKVPICACPIQLLPCRSRSPRKRLRDQPAEVHVPDDGALYSHLPAMLGGAEEIINIVTPLQTLRLKGRLPIVVRRLCNLVPESYISHMNGTRRARRTQRESKQVGDSTESFKAEQNQKDEDRKETMKSIILNQ</sequence>
<name>A0ACC0VTP7_9STRA</name>
<organism evidence="1 2">
    <name type="scientific">Peronosclerospora sorghi</name>
    <dbReference type="NCBI Taxonomy" id="230839"/>
    <lineage>
        <taxon>Eukaryota</taxon>
        <taxon>Sar</taxon>
        <taxon>Stramenopiles</taxon>
        <taxon>Oomycota</taxon>
        <taxon>Peronosporomycetes</taxon>
        <taxon>Peronosporales</taxon>
        <taxon>Peronosporaceae</taxon>
        <taxon>Peronosclerospora</taxon>
    </lineage>
</organism>
<protein>
    <submittedName>
        <fullName evidence="1">Uncharacterized protein</fullName>
    </submittedName>
</protein>
<dbReference type="EMBL" id="CM047586">
    <property type="protein sequence ID" value="KAI9908841.1"/>
    <property type="molecule type" value="Genomic_DNA"/>
</dbReference>
<reference evidence="1 2" key="1">
    <citation type="journal article" date="2022" name="bioRxiv">
        <title>The genome of the oomycete Peronosclerospora sorghi, a cosmopolitan pathogen of maize and sorghum, is inflated with dispersed pseudogenes.</title>
        <authorList>
            <person name="Fletcher K."/>
            <person name="Martin F."/>
            <person name="Isakeit T."/>
            <person name="Cavanaugh K."/>
            <person name="Magill C."/>
            <person name="Michelmore R."/>
        </authorList>
    </citation>
    <scope>NUCLEOTIDE SEQUENCE [LARGE SCALE GENOMIC DNA]</scope>
    <source>
        <strain evidence="1">P6</strain>
    </source>
</reference>
<keyword evidence="2" id="KW-1185">Reference proteome</keyword>
<comment type="caution">
    <text evidence="1">The sequence shown here is derived from an EMBL/GenBank/DDBJ whole genome shotgun (WGS) entry which is preliminary data.</text>
</comment>
<evidence type="ECO:0000313" key="2">
    <source>
        <dbReference type="Proteomes" id="UP001163321"/>
    </source>
</evidence>
<accession>A0ACC0VTP7</accession>
<proteinExistence type="predicted"/>
<gene>
    <name evidence="1" type="ORF">PsorP6_014576</name>
</gene>